<name>A0A6J6J121_9ZZZZ</name>
<dbReference type="AlphaFoldDB" id="A0A6J6J121"/>
<keyword evidence="1" id="KW-0472">Membrane</keyword>
<protein>
    <submittedName>
        <fullName evidence="2">Unannotated protein</fullName>
    </submittedName>
</protein>
<feature type="transmembrane region" description="Helical" evidence="1">
    <location>
        <begin position="12"/>
        <end position="33"/>
    </location>
</feature>
<accession>A0A6J6J121</accession>
<dbReference type="Pfam" id="PF14017">
    <property type="entry name" value="DUF4233"/>
    <property type="match status" value="1"/>
</dbReference>
<dbReference type="EMBL" id="CAEZVS010000014">
    <property type="protein sequence ID" value="CAB4630428.1"/>
    <property type="molecule type" value="Genomic_DNA"/>
</dbReference>
<dbReference type="InterPro" id="IPR025327">
    <property type="entry name" value="DUF4233"/>
</dbReference>
<evidence type="ECO:0000313" key="2">
    <source>
        <dbReference type="EMBL" id="CAB4630428.1"/>
    </source>
</evidence>
<keyword evidence="1" id="KW-1133">Transmembrane helix</keyword>
<reference evidence="2" key="1">
    <citation type="submission" date="2020-05" db="EMBL/GenBank/DDBJ databases">
        <authorList>
            <person name="Chiriac C."/>
            <person name="Salcher M."/>
            <person name="Ghai R."/>
            <person name="Kavagutti S V."/>
        </authorList>
    </citation>
    <scope>NUCLEOTIDE SEQUENCE</scope>
</reference>
<proteinExistence type="predicted"/>
<organism evidence="2">
    <name type="scientific">freshwater metagenome</name>
    <dbReference type="NCBI Taxonomy" id="449393"/>
    <lineage>
        <taxon>unclassified sequences</taxon>
        <taxon>metagenomes</taxon>
        <taxon>ecological metagenomes</taxon>
    </lineage>
</organism>
<evidence type="ECO:0000256" key="1">
    <source>
        <dbReference type="SAM" id="Phobius"/>
    </source>
</evidence>
<keyword evidence="1" id="KW-0812">Transmembrane</keyword>
<gene>
    <name evidence="2" type="ORF">UFOPK2106_00202</name>
</gene>
<sequence>MRNRSTKATLGSLVMVFQSVVVFFATLVGFGLQVYPDPAVIWGVGLGLSVLLMIFPAILGKPGTYVLGWILQGVVLSLGIWVPLMYLLGAIFLAMWAWGMIAGGTIDKARAAKSKLDLEGGTQ</sequence>
<feature type="transmembrane region" description="Helical" evidence="1">
    <location>
        <begin position="39"/>
        <end position="59"/>
    </location>
</feature>